<dbReference type="Proteomes" id="UP000280417">
    <property type="component" value="Unassembled WGS sequence"/>
</dbReference>
<dbReference type="GO" id="GO:0016651">
    <property type="term" value="F:oxidoreductase activity, acting on NAD(P)H"/>
    <property type="evidence" value="ECO:0007669"/>
    <property type="project" value="InterPro"/>
</dbReference>
<keyword evidence="3 5" id="KW-1278">Translocase</keyword>
<dbReference type="EMBL" id="QMQA01000103">
    <property type="protein sequence ID" value="RLE13321.1"/>
    <property type="molecule type" value="Genomic_DNA"/>
</dbReference>
<comment type="caution">
    <text evidence="7">The sequence shown here is derived from an EMBL/GenBank/DDBJ whole genome shotgun (WGS) entry which is preliminary data.</text>
</comment>
<dbReference type="AlphaFoldDB" id="A0A662DGA7"/>
<evidence type="ECO:0000259" key="6">
    <source>
        <dbReference type="Pfam" id="PF00346"/>
    </source>
</evidence>
<dbReference type="EC" id="1.6.5.11" evidence="7"/>
<dbReference type="PANTHER" id="PTHR11993">
    <property type="entry name" value="NADH-UBIQUINONE OXIDOREDUCTASE 49 KDA SUBUNIT"/>
    <property type="match status" value="1"/>
</dbReference>
<dbReference type="Gene3D" id="1.10.645.10">
    <property type="entry name" value="Cytochrome-c3 Hydrogenase, chain B"/>
    <property type="match status" value="1"/>
</dbReference>
<sequence length="368" mass="42606">MKTERELELYFGPQHIGMVGNFSITLKVEGDRIIEASANPGYLHRGFEKLMEYRTWIQNFPMVCRINVIEPDSMEMVYAMAVEKLAKIEVPERANYIRTIVLELARLTSHLFGCWAYANMLGFDTVAQWAMYHRDLLLDLFEELTGARVYHIYIWPGGVRRDIPKGFKDRVLNTLHTIGSCIPDYDNTFFNNRLFYKRAKNIGKISKDEAKKLGATGQILRAAGIKYDIRKVEPYAVYDKVNFEIPTREDGDAYSRVWVIRDEMIQSVHIIMQCFEKMPQGEVYNRVPNPFKWKIPKGETYVRVESSRGELGLYLVSNGEDKPYRVHFRTPSYPHGLIILEKLLKNASIADVGNIMISLYVVAPEIDR</sequence>
<evidence type="ECO:0000256" key="4">
    <source>
        <dbReference type="ARBA" id="ARBA00023027"/>
    </source>
</evidence>
<evidence type="ECO:0000256" key="1">
    <source>
        <dbReference type="ARBA" id="ARBA00005769"/>
    </source>
</evidence>
<dbReference type="PROSITE" id="PS00535">
    <property type="entry name" value="COMPLEX1_49K"/>
    <property type="match status" value="1"/>
</dbReference>
<accession>A0A662DGA7</accession>
<dbReference type="InterPro" id="IPR014029">
    <property type="entry name" value="NADH_UbQ_OxRdtase_49kDa_CS"/>
</dbReference>
<dbReference type="InterPro" id="IPR001135">
    <property type="entry name" value="NADH_Q_OxRdtase_suD"/>
</dbReference>
<evidence type="ECO:0000313" key="7">
    <source>
        <dbReference type="EMBL" id="RLE13321.1"/>
    </source>
</evidence>
<protein>
    <submittedName>
        <fullName evidence="7">NADH-quinone oxidoreductase subunit D</fullName>
        <ecNumber evidence="7">1.6.5.11</ecNumber>
    </submittedName>
</protein>
<organism evidence="7 8">
    <name type="scientific">Aerophobetes bacterium</name>
    <dbReference type="NCBI Taxonomy" id="2030807"/>
    <lineage>
        <taxon>Bacteria</taxon>
        <taxon>Candidatus Aerophobota</taxon>
    </lineage>
</organism>
<keyword evidence="7" id="KW-0560">Oxidoreductase</keyword>
<evidence type="ECO:0000313" key="8">
    <source>
        <dbReference type="Proteomes" id="UP000280417"/>
    </source>
</evidence>
<dbReference type="InterPro" id="IPR029014">
    <property type="entry name" value="NiFe-Hase_large"/>
</dbReference>
<evidence type="ECO:0000256" key="2">
    <source>
        <dbReference type="ARBA" id="ARBA00022448"/>
    </source>
</evidence>
<dbReference type="PANTHER" id="PTHR11993:SF10">
    <property type="entry name" value="NADH DEHYDROGENASE [UBIQUINONE] IRON-SULFUR PROTEIN 2, MITOCHONDRIAL"/>
    <property type="match status" value="1"/>
</dbReference>
<dbReference type="InterPro" id="IPR022885">
    <property type="entry name" value="NDH1_su_D/H"/>
</dbReference>
<feature type="domain" description="NADH-quinone oxidoreductase subunit D" evidence="6">
    <location>
        <begin position="121"/>
        <end position="286"/>
    </location>
</feature>
<comment type="similarity">
    <text evidence="1 5">Belongs to the complex I 49 kDa subunit family.</text>
</comment>
<evidence type="ECO:0000256" key="3">
    <source>
        <dbReference type="ARBA" id="ARBA00022967"/>
    </source>
</evidence>
<keyword evidence="2 5" id="KW-0813">Transport</keyword>
<keyword evidence="4 5" id="KW-0520">NAD</keyword>
<reference evidence="7 8" key="1">
    <citation type="submission" date="2018-06" db="EMBL/GenBank/DDBJ databases">
        <title>Extensive metabolic versatility and redundancy in microbially diverse, dynamic hydrothermal sediments.</title>
        <authorList>
            <person name="Dombrowski N."/>
            <person name="Teske A."/>
            <person name="Baker B.J."/>
        </authorList>
    </citation>
    <scope>NUCLEOTIDE SEQUENCE [LARGE SCALE GENOMIC DNA]</scope>
    <source>
        <strain evidence="7">B3_G15</strain>
    </source>
</reference>
<gene>
    <name evidence="7" type="ORF">DRJ04_04540</name>
</gene>
<dbReference type="GO" id="GO:0048038">
    <property type="term" value="F:quinone binding"/>
    <property type="evidence" value="ECO:0007669"/>
    <property type="project" value="InterPro"/>
</dbReference>
<dbReference type="GO" id="GO:0051287">
    <property type="term" value="F:NAD binding"/>
    <property type="evidence" value="ECO:0007669"/>
    <property type="project" value="InterPro"/>
</dbReference>
<name>A0A662DGA7_UNCAE</name>
<dbReference type="Pfam" id="PF00346">
    <property type="entry name" value="Complex1_49kDa"/>
    <property type="match status" value="2"/>
</dbReference>
<proteinExistence type="inferred from homology"/>
<dbReference type="SUPFAM" id="SSF56762">
    <property type="entry name" value="HydB/Nqo4-like"/>
    <property type="match status" value="1"/>
</dbReference>
<feature type="domain" description="NADH-quinone oxidoreductase subunit D" evidence="6">
    <location>
        <begin position="293"/>
        <end position="368"/>
    </location>
</feature>
<evidence type="ECO:0000256" key="5">
    <source>
        <dbReference type="RuleBase" id="RU003685"/>
    </source>
</evidence>